<dbReference type="AlphaFoldDB" id="A0A075I105"/>
<accession>A0A075I105</accession>
<reference evidence="1" key="1">
    <citation type="journal article" date="2014" name="Genome Biol. Evol.">
        <title>Pangenome evidence for extensive interdomain horizontal transfer affecting lineage core and shell genes in uncultured planktonic thaumarchaeota and euryarchaeota.</title>
        <authorList>
            <person name="Deschamps P."/>
            <person name="Zivanovic Y."/>
            <person name="Moreira D."/>
            <person name="Rodriguez-Valera F."/>
            <person name="Lopez-Garcia P."/>
        </authorList>
    </citation>
    <scope>NUCLEOTIDE SEQUENCE</scope>
</reference>
<dbReference type="EMBL" id="KF901166">
    <property type="protein sequence ID" value="AIF20502.1"/>
    <property type="molecule type" value="Genomic_DNA"/>
</dbReference>
<organism evidence="1">
    <name type="scientific">uncultured marine thaumarchaeote KM3_90_C11</name>
    <dbReference type="NCBI Taxonomy" id="1456342"/>
    <lineage>
        <taxon>Archaea</taxon>
        <taxon>Nitrososphaerota</taxon>
        <taxon>environmental samples</taxon>
    </lineage>
</organism>
<sequence>MINIFLKNNNADFLIKFKYIFQYTIIMKLKKQFNPEMLYNHIVHYYMDKKGVTKEDANKIAQNVIVRELQRYVCQDSRCGHLSYDHIKNQDTCIIIDCPCTKFIKKVIKNV</sequence>
<protein>
    <submittedName>
        <fullName evidence="1">Uncharacterized protein</fullName>
    </submittedName>
</protein>
<name>A0A075I105_9ARCH</name>
<proteinExistence type="predicted"/>
<evidence type="ECO:0000313" key="1">
    <source>
        <dbReference type="EMBL" id="AIF20502.1"/>
    </source>
</evidence>